<sequence>MAHGTLENLSHSSFVRTPASISERIYRHLLSFPSLLSGATPAGPLVTVLDPAAGEGDLLLPLLDLDQTCRIACTGIEISAERAATARTRLAPLLPTVLPSAIEGVKLPDKSISLAVLNPPYFFVNGRRAEYRFVTRTTEALVDNGILVAIFPARSAWDHKMVTYWSRWFDAVRVWKVPSLEEGETESPFEKYTQIVVVGRKRAAPRDLDDARIQALLAYRWRKDPKHNDEEYWAGQVAPPTLPVVPIDDPYAVPAVSSAPYFEVQNADEALILETLMGTTEQPGSGAHLSAEWAQATIWQEETLLERPAMPYTGVAHVAAEIMTGMLGGEVIELDGTPYLLTAFVGSEWSKMTLDADTRENLRNKGVIKASARQLQDYPVLGVLDLSKGQTRYYEGNAVFDFLSPWISTLASYAQQKRPPLYQLDPEEWELRVLTQFGIDKQLPQAPFPGLAPAQMHRVCAMGRTLDERGLVAIQGEPGTGKTRLSVATAARQAYAWQQHRTMNGYTQPQWMRQLRRTWLKNPRTRAMLHLEPVYGERLPQNAHGEAQIREDQSTGQIVAYRRIDSGELILPEQAGPRSLPVLVTTPKKVTKEFAREINAAWPQAETIMVQRYDDITHWFQRCAVSEAPAVIAICSHSQSQPRGSGRSWEPAILEKHSTEHYLVTEPAAELLPDLEEILDPHGQLIGYRSRATGEPVMEARTKTHYRCPDCFGLILGIPDRLQPAKTDQRDDGSELLQQEDEEENESLKSVVTSRGWFEKKPRWCTCAHTRNAERTRQHQKNLRTPLWTQARVQTTQQKYPTLSYREWTQVIDTLIQPPLRERVPVDNVETAQENYCQVLSARQASRITRTSEGMATIQVHHAADPSSVEYYDQIAPPPDSFGVYEYLIHFFKGCVALSIVDESHNGRAQNSDIARALHRAMRAAQSHMLTSGTHYGGDVASFYFYWYRFNPRFWKRLGLTWKQASEALHRYGVIQMWVKEYEADARRGSGKSNVQVSTVPAPGLSAKLLPSLLEDLCFLTVLDVGAFMPAKVEIPEIVSMQDPQVDEKARQAEEILVAPRKALAVIQQEKQRLFDAVRDGVTDREALQEWSRQEEQAQLALIRAQEESAQLKAWVHEHDLLGSYLGVVKSLADRAQKGNPAARMAQGTIPRWFAVLPCEKPYELWQTKRSIWGDAQEKQCLLKTPQLAWDYVYPLEKRLLEVVHKERAEGRRLMLYIDQNQERSTARRLEWVLQQAGVKSWTLPNTVKPEDRQQRIIEAMSMAPEGGAPVSVAIVPYSRVNEGINLQCVVDTIIWVEMALNLFMLEQASRRAWRLGKREEVRIYYLAYAGTVGHQKMRKLGAQSGAAAAFAGEPARGALIEEAGADETTLARFSATVEAELLIDEDASSSSLLSLLSNDDANELTQAFERRANEEHQALKHGRTWFGASDTLPDRLPVFYGSIHPDVWANTPAKTPVQRIEGISTLPPCRDTRRSPLEPSQERPHLAEVILPPIELLAHDDHIRQPETVQEEIASPMAFTPVALDKAPVVNSTAPILLFGNVDHIALARQRATSKKKKATTRNPKSNTQVHVRDIPIITPSEEAQLTMKISSSSASQKKSKQISTAPSLWDFVDTQITEHMSDQHNPEQAVPTISSKPTIRYAIWQIDLLGTLAIRYFVDDHTPIEKRQTGFHRQEEALAFLQQARPDRNYQAITFQLFSHELAERAKNECLI</sequence>
<evidence type="ECO:0000259" key="2">
    <source>
        <dbReference type="Pfam" id="PF19587"/>
    </source>
</evidence>
<keyword evidence="4" id="KW-1185">Reference proteome</keyword>
<accession>A0A5J4KTF1</accession>
<proteinExistence type="predicted"/>
<dbReference type="Pfam" id="PF19587">
    <property type="entry name" value="DUF6094"/>
    <property type="match status" value="1"/>
</dbReference>
<name>A0A5J4KTF1_9CHLR</name>
<evidence type="ECO:0000256" key="1">
    <source>
        <dbReference type="SAM" id="MobiDB-lite"/>
    </source>
</evidence>
<evidence type="ECO:0000313" key="4">
    <source>
        <dbReference type="Proteomes" id="UP000326912"/>
    </source>
</evidence>
<dbReference type="RefSeq" id="WP_151757554.1">
    <property type="nucleotide sequence ID" value="NZ_BKZW01000002.1"/>
</dbReference>
<reference evidence="3 4" key="1">
    <citation type="submission" date="2019-10" db="EMBL/GenBank/DDBJ databases">
        <title>Dictyobacter vulcani sp. nov., within the class Ktedonobacteria, isolated from soil of volcanic Mt. Zao.</title>
        <authorList>
            <person name="Zheng Y."/>
            <person name="Wang C.M."/>
            <person name="Sakai Y."/>
            <person name="Abe K."/>
            <person name="Yokota A."/>
            <person name="Yabe S."/>
        </authorList>
    </citation>
    <scope>NUCLEOTIDE SEQUENCE [LARGE SCALE GENOMIC DNA]</scope>
    <source>
        <strain evidence="3 4">W12</strain>
    </source>
</reference>
<dbReference type="InterPro" id="IPR027417">
    <property type="entry name" value="P-loop_NTPase"/>
</dbReference>
<dbReference type="Proteomes" id="UP000326912">
    <property type="component" value="Unassembled WGS sequence"/>
</dbReference>
<feature type="domain" description="DUF6094" evidence="2">
    <location>
        <begin position="41"/>
        <end position="211"/>
    </location>
</feature>
<dbReference type="SUPFAM" id="SSF53335">
    <property type="entry name" value="S-adenosyl-L-methionine-dependent methyltransferases"/>
    <property type="match status" value="1"/>
</dbReference>
<gene>
    <name evidence="3" type="ORF">KDW_38590</name>
</gene>
<dbReference type="SUPFAM" id="SSF52540">
    <property type="entry name" value="P-loop containing nucleoside triphosphate hydrolases"/>
    <property type="match status" value="1"/>
</dbReference>
<dbReference type="InterPro" id="IPR046076">
    <property type="entry name" value="DUF6094"/>
</dbReference>
<evidence type="ECO:0000313" key="3">
    <source>
        <dbReference type="EMBL" id="GER89697.1"/>
    </source>
</evidence>
<dbReference type="Gene3D" id="3.40.50.150">
    <property type="entry name" value="Vaccinia Virus protein VP39"/>
    <property type="match status" value="1"/>
</dbReference>
<dbReference type="InterPro" id="IPR029063">
    <property type="entry name" value="SAM-dependent_MTases_sf"/>
</dbReference>
<dbReference type="PRINTS" id="PR00507">
    <property type="entry name" value="N12N6MTFRASE"/>
</dbReference>
<comment type="caution">
    <text evidence="3">The sequence shown here is derived from an EMBL/GenBank/DDBJ whole genome shotgun (WGS) entry which is preliminary data.</text>
</comment>
<dbReference type="CDD" id="cd02440">
    <property type="entry name" value="AdoMet_MTases"/>
    <property type="match status" value="1"/>
</dbReference>
<dbReference type="Gene3D" id="3.40.50.300">
    <property type="entry name" value="P-loop containing nucleotide triphosphate hydrolases"/>
    <property type="match status" value="1"/>
</dbReference>
<dbReference type="EMBL" id="BKZW01000002">
    <property type="protein sequence ID" value="GER89697.1"/>
    <property type="molecule type" value="Genomic_DNA"/>
</dbReference>
<organism evidence="3 4">
    <name type="scientific">Dictyobacter vulcani</name>
    <dbReference type="NCBI Taxonomy" id="2607529"/>
    <lineage>
        <taxon>Bacteria</taxon>
        <taxon>Bacillati</taxon>
        <taxon>Chloroflexota</taxon>
        <taxon>Ktedonobacteria</taxon>
        <taxon>Ktedonobacterales</taxon>
        <taxon>Dictyobacteraceae</taxon>
        <taxon>Dictyobacter</taxon>
    </lineage>
</organism>
<feature type="region of interest" description="Disordered" evidence="1">
    <location>
        <begin position="724"/>
        <end position="752"/>
    </location>
</feature>
<protein>
    <recommendedName>
        <fullName evidence="2">DUF6094 domain-containing protein</fullName>
    </recommendedName>
</protein>